<dbReference type="OrthoDB" id="5363652at2"/>
<gene>
    <name evidence="1" type="ORF">DY240_08145</name>
</gene>
<accession>A0A418KU35</accession>
<keyword evidence="2" id="KW-1185">Reference proteome</keyword>
<sequence>MEVGDRDAAIAVLRRINYYRLSGYWYPFRQLKDGDRGDDFYPATRLADVVALYDFDATLRAATFSVLTPIELAFRALLGHELGRIDPCVHLDPGKLGPRAQHGDSYRRWLAGYKAKLDSSREDFVVHRHRNYGGTLPVWAAVEVLDWGGLTYLFEFAPRKVQDVIAAACGLRAPQLASWPKAPRTTGKTQVHSGRSERDTYAQMGRSCIG</sequence>
<dbReference type="Pfam" id="PF07751">
    <property type="entry name" value="Abi_2"/>
    <property type="match status" value="1"/>
</dbReference>
<dbReference type="AlphaFoldDB" id="A0A418KU35"/>
<dbReference type="EMBL" id="QUAL01000069">
    <property type="protein sequence ID" value="RIQ29624.1"/>
    <property type="molecule type" value="Genomic_DNA"/>
</dbReference>
<organism evidence="1 2">
    <name type="scientific">Jiangella rhizosphaerae</name>
    <dbReference type="NCBI Taxonomy" id="2293569"/>
    <lineage>
        <taxon>Bacteria</taxon>
        <taxon>Bacillati</taxon>
        <taxon>Actinomycetota</taxon>
        <taxon>Actinomycetes</taxon>
        <taxon>Jiangellales</taxon>
        <taxon>Jiangellaceae</taxon>
        <taxon>Jiangella</taxon>
    </lineage>
</organism>
<dbReference type="Proteomes" id="UP000284057">
    <property type="component" value="Unassembled WGS sequence"/>
</dbReference>
<proteinExistence type="predicted"/>
<dbReference type="InterPro" id="IPR011664">
    <property type="entry name" value="Abi_system_AbiD/AbiF-like"/>
</dbReference>
<evidence type="ECO:0000313" key="1">
    <source>
        <dbReference type="EMBL" id="RIQ29624.1"/>
    </source>
</evidence>
<reference evidence="1 2" key="1">
    <citation type="submission" date="2018-09" db="EMBL/GenBank/DDBJ databases">
        <title>Isolation, diversity and antifungal activity of actinobacteria from wheat.</title>
        <authorList>
            <person name="Han C."/>
        </authorList>
    </citation>
    <scope>NUCLEOTIDE SEQUENCE [LARGE SCALE GENOMIC DNA]</scope>
    <source>
        <strain evidence="1 2">NEAU-YY265</strain>
    </source>
</reference>
<evidence type="ECO:0000313" key="2">
    <source>
        <dbReference type="Proteomes" id="UP000284057"/>
    </source>
</evidence>
<name>A0A418KU35_9ACTN</name>
<protein>
    <submittedName>
        <fullName evidence="1">Abi family protein</fullName>
    </submittedName>
</protein>
<comment type="caution">
    <text evidence="1">The sequence shown here is derived from an EMBL/GenBank/DDBJ whole genome shotgun (WGS) entry which is preliminary data.</text>
</comment>